<dbReference type="AlphaFoldDB" id="A0A8K0SVS5"/>
<dbReference type="OrthoDB" id="75169at2759"/>
<evidence type="ECO:0000313" key="2">
    <source>
        <dbReference type="EMBL" id="KAH7319733.1"/>
    </source>
</evidence>
<dbReference type="Gene3D" id="3.10.310.10">
    <property type="entry name" value="Diaminopimelate Epimerase, Chain A, domain 1"/>
    <property type="match status" value="2"/>
</dbReference>
<dbReference type="Proteomes" id="UP000813444">
    <property type="component" value="Unassembled WGS sequence"/>
</dbReference>
<dbReference type="NCBIfam" id="TIGR00654">
    <property type="entry name" value="PhzF_family"/>
    <property type="match status" value="1"/>
</dbReference>
<dbReference type="PANTHER" id="PTHR13774">
    <property type="entry name" value="PHENAZINE BIOSYNTHESIS PROTEIN"/>
    <property type="match status" value="1"/>
</dbReference>
<protein>
    <submittedName>
        <fullName evidence="2">Phenazine biosynthesis protein phzF</fullName>
    </submittedName>
</protein>
<dbReference type="SUPFAM" id="SSF54506">
    <property type="entry name" value="Diaminopimelate epimerase-like"/>
    <property type="match status" value="1"/>
</dbReference>
<dbReference type="PIRSF" id="PIRSF016184">
    <property type="entry name" value="PhzC_PhzF"/>
    <property type="match status" value="1"/>
</dbReference>
<evidence type="ECO:0000256" key="1">
    <source>
        <dbReference type="PIRSR" id="PIRSR016184-1"/>
    </source>
</evidence>
<reference evidence="2" key="1">
    <citation type="journal article" date="2021" name="Nat. Commun.">
        <title>Genetic determinants of endophytism in the Arabidopsis root mycobiome.</title>
        <authorList>
            <person name="Mesny F."/>
            <person name="Miyauchi S."/>
            <person name="Thiergart T."/>
            <person name="Pickel B."/>
            <person name="Atanasova L."/>
            <person name="Karlsson M."/>
            <person name="Huettel B."/>
            <person name="Barry K.W."/>
            <person name="Haridas S."/>
            <person name="Chen C."/>
            <person name="Bauer D."/>
            <person name="Andreopoulos W."/>
            <person name="Pangilinan J."/>
            <person name="LaButti K."/>
            <person name="Riley R."/>
            <person name="Lipzen A."/>
            <person name="Clum A."/>
            <person name="Drula E."/>
            <person name="Henrissat B."/>
            <person name="Kohler A."/>
            <person name="Grigoriev I.V."/>
            <person name="Martin F.M."/>
            <person name="Hacquard S."/>
        </authorList>
    </citation>
    <scope>NUCLEOTIDE SEQUENCE</scope>
    <source>
        <strain evidence="2">MPI-CAGE-CH-0235</strain>
    </source>
</reference>
<feature type="active site" evidence="1">
    <location>
        <position position="49"/>
    </location>
</feature>
<organism evidence="2 3">
    <name type="scientific">Stachybotrys elegans</name>
    <dbReference type="NCBI Taxonomy" id="80388"/>
    <lineage>
        <taxon>Eukaryota</taxon>
        <taxon>Fungi</taxon>
        <taxon>Dikarya</taxon>
        <taxon>Ascomycota</taxon>
        <taxon>Pezizomycotina</taxon>
        <taxon>Sordariomycetes</taxon>
        <taxon>Hypocreomycetidae</taxon>
        <taxon>Hypocreales</taxon>
        <taxon>Stachybotryaceae</taxon>
        <taxon>Stachybotrys</taxon>
    </lineage>
</organism>
<keyword evidence="3" id="KW-1185">Reference proteome</keyword>
<gene>
    <name evidence="2" type="ORF">B0I35DRAFT_478058</name>
</gene>
<dbReference type="Pfam" id="PF02567">
    <property type="entry name" value="PhzC-PhzF"/>
    <property type="match status" value="1"/>
</dbReference>
<dbReference type="InterPro" id="IPR003719">
    <property type="entry name" value="Phenazine_PhzF-like"/>
</dbReference>
<proteinExistence type="predicted"/>
<sequence>MELPFVTFDVFTTTRYRGNPLAVVTIPAGVPKPSQLQKQLVAREFNLSETVFVHDEADHDVKHRQIDIFLTHAEIPFAGHPVIGSAVSLMPLGVQTLITKAGPIAITNISSDAHGHDGLHTVVQAAIPHNVRLHANRLRNLDSDPSLARISAQPAAVVEASLQSPIYSIVLGMSFILVELPSLELLGQVQRTGGPDYPVDKLLDQGWQTGFLGNYYFVRTAAPRDEAGRRHISLRTRMIEGTLEDPATGSAASALCSYLSTTEHTHPDQSFQYDITQGVEMGQDSNISIRIQLKDGKVDELYLSGTAVQVMKGTLTI</sequence>
<evidence type="ECO:0000313" key="3">
    <source>
        <dbReference type="Proteomes" id="UP000813444"/>
    </source>
</evidence>
<accession>A0A8K0SVS5</accession>
<dbReference type="GO" id="GO:0016853">
    <property type="term" value="F:isomerase activity"/>
    <property type="evidence" value="ECO:0007669"/>
    <property type="project" value="TreeGrafter"/>
</dbReference>
<comment type="caution">
    <text evidence="2">The sequence shown here is derived from an EMBL/GenBank/DDBJ whole genome shotgun (WGS) entry which is preliminary data.</text>
</comment>
<dbReference type="EMBL" id="JAGPNK010000006">
    <property type="protein sequence ID" value="KAH7319733.1"/>
    <property type="molecule type" value="Genomic_DNA"/>
</dbReference>
<name>A0A8K0SVS5_9HYPO</name>
<dbReference type="PANTHER" id="PTHR13774:SF32">
    <property type="entry name" value="ANTISENSE-ENHANCING SEQUENCE 1"/>
    <property type="match status" value="1"/>
</dbReference>
<dbReference type="GO" id="GO:0005737">
    <property type="term" value="C:cytoplasm"/>
    <property type="evidence" value="ECO:0007669"/>
    <property type="project" value="TreeGrafter"/>
</dbReference>